<feature type="transmembrane region" description="Helical" evidence="11">
    <location>
        <begin position="993"/>
        <end position="1019"/>
    </location>
</feature>
<keyword evidence="6" id="KW-0547">Nucleotide-binding</keyword>
<feature type="transmembrane region" description="Helical" evidence="11">
    <location>
        <begin position="425"/>
        <end position="449"/>
    </location>
</feature>
<keyword evidence="14" id="KW-1185">Reference proteome</keyword>
<sequence>MKSGRLMAQTRALTRKNFTLALFRSPVSTFIQALALPILILTLLLEIPYFTPDNNKYGVGRPAAILSLRESMRATGGKKLVIVESHGLGPDFPDVLSRLTAPLDAQTVVHLTNEDDVARACSVDFHGQSNCHAVVSFNDTPKSGRVNATWDYDVKIAPASGGGQNFNPFTHTGDAEGAILPLQLAIDNAITDSTVIPEVFAFTQESQAQHDETKRKDFAGLATYLLSFVFFLTMTTLCYHVSSMVITERESGLTQLMDAMGGPETAWSRIASYIIAFDLLYLPLWIILGCIFWKLFAPTTNPAVLVFWQVFTGWAVTHASIFAAAFFRRAALGAIVIACISYLLSIVAAYVDNASFDNPPSLTQVVVLGLLFPSMNYTFFFDYLGRLQMSLLPMRLSQPRPQWSVEAGTSFFSPEYSWTTEAPPYLLWLLLAVQIIAFPFLAWVVEYALHRNNRRYRVFDNSAAAHDSHTAIEVSNLEKHYRPSIWRKIFCCCCCGARNPSIKAVDGLRLTSQKNQILCLVGPNGSGKSTALDMIAGVQVPSHGDIRIRASPYSMGICPQKNILWENLTVYEHVVLWNMLKGNTESPQALDALIETCHLTLKKSCLSKHLSGGMQRKLQLACMLVGGSSVCLMDEVTSGMDPVSRRVIWNAILKERSKRTMIFTTHFLDECEVLSDQIVVLSVGRVKCQGTPAELKSQHGGGYRVRIPKTESVSHVQYPIVDGGERYICTTPDPSSAAEVLASFKRPRDTRFSITGPTIEDVFLNVTEDPQILDAKSYCPDPGTERMGSRLTIMQPSVLQQMRALILKRIIILRSQWLIYLIVLAIPIIVTAFGKNVLGEYKPPACQGLVSAPTRGADPVYMPNITEVAAGPPAINRTMTEASRTSYDLAFRDPFSTPSPRYFNASAPVLLSTRQSLYDYYAKGNQTVRNRARYGGIYVEAKARNNDKNNNEKGIDRRATSLPPLLAIPADARGSSSMVLMNFMTMVRTGTPIAVAGSSLWITIFAAMMSFYPVFFTLYPAYERQSGVRALQYSNGVRTVPLWTSHLLFDSFFVLVISIICTFVLQIQAPYWGLGYVFFVLMLYGIAATITVYTVSTFASSQSAAFSLALLVMLAEFVGALVPTMVIGAGDESMEGVVFGLGLILPIENLIRALSVSLNANIVRCRGTDIVDNPGSIYAYGGPILLLILYIAGGFFLLMRLDGSTTMFSFGRRGRSLQRDEELEHAGGSSGGADVEKEAARVAASSEDLMRLLGVSKSFGGNLAIDNVSLGVRKDEILALLGPNGAGKSTVINMIRGGLAPSLGSILLEGDDIARDPRLARRHVGVCPQHDALDLLTVREHLRLYARCKGLADVRAAADRAAGQVGLGGAQADKTASRLSGGMKRKLSLAIALLGDPPVLLVDEPSTAMDAAAKRVLWQTLKAVAPGRSVLLTTHSMEEADALATRLLAVGTTRELRAAHSNELHVHLVLGSAPGSPPDEMAAVERWVVDSLPGVQFEGTNLGGQVRFILPAESPVADRALCPSPAANGEEGDALPLSERDGGSRDEETQSLTVRLIEVLEQNKSRLGINCYSIGAATMERVFMSVVKESDAPEEDGWRRTESWHSAAIPLVPLRFRGTQA</sequence>
<feature type="transmembrane region" description="Helical" evidence="11">
    <location>
        <begin position="1105"/>
        <end position="1129"/>
    </location>
</feature>
<comment type="subcellular location">
    <subcellularLocation>
        <location evidence="1">Membrane</location>
        <topology evidence="1">Multi-pass membrane protein</topology>
    </subcellularLocation>
</comment>
<proteinExistence type="inferred from homology"/>
<feature type="transmembrane region" description="Helical" evidence="11">
    <location>
        <begin position="1040"/>
        <end position="1065"/>
    </location>
</feature>
<name>A0ABR1S9V2_9PEZI</name>
<keyword evidence="8 11" id="KW-1133">Transmembrane helix</keyword>
<feature type="transmembrane region" description="Helical" evidence="11">
    <location>
        <begin position="1177"/>
        <end position="1198"/>
    </location>
</feature>
<reference evidence="13 14" key="1">
    <citation type="submission" date="2023-01" db="EMBL/GenBank/DDBJ databases">
        <title>Analysis of 21 Apiospora genomes using comparative genomics revels a genus with tremendous synthesis potential of carbohydrate active enzymes and secondary metabolites.</title>
        <authorList>
            <person name="Sorensen T."/>
        </authorList>
    </citation>
    <scope>NUCLEOTIDE SEQUENCE [LARGE SCALE GENOMIC DNA]</scope>
    <source>
        <strain evidence="13 14">CBS 20057</strain>
    </source>
</reference>
<feature type="region of interest" description="Disordered" evidence="10">
    <location>
        <begin position="1522"/>
        <end position="1549"/>
    </location>
</feature>
<dbReference type="InterPro" id="IPR027417">
    <property type="entry name" value="P-loop_NTPase"/>
</dbReference>
<dbReference type="InterPro" id="IPR003439">
    <property type="entry name" value="ABC_transporter-like_ATP-bd"/>
</dbReference>
<dbReference type="Pfam" id="PF00005">
    <property type="entry name" value="ABC_tran"/>
    <property type="match status" value="2"/>
</dbReference>
<evidence type="ECO:0000313" key="13">
    <source>
        <dbReference type="EMBL" id="KAK8028607.1"/>
    </source>
</evidence>
<feature type="transmembrane region" description="Helical" evidence="11">
    <location>
        <begin position="305"/>
        <end position="326"/>
    </location>
</feature>
<feature type="transmembrane region" description="Helical" evidence="11">
    <location>
        <begin position="270"/>
        <end position="293"/>
    </location>
</feature>
<evidence type="ECO:0000256" key="4">
    <source>
        <dbReference type="ARBA" id="ARBA00022692"/>
    </source>
</evidence>
<gene>
    <name evidence="13" type="ORF">PG991_005663</name>
</gene>
<evidence type="ECO:0000256" key="7">
    <source>
        <dbReference type="ARBA" id="ARBA00022840"/>
    </source>
</evidence>
<accession>A0ABR1S9V2</accession>
<evidence type="ECO:0000256" key="3">
    <source>
        <dbReference type="ARBA" id="ARBA00022448"/>
    </source>
</evidence>
<protein>
    <recommendedName>
        <fullName evidence="12">ABC transporter domain-containing protein</fullName>
    </recommendedName>
</protein>
<dbReference type="InterPro" id="IPR003593">
    <property type="entry name" value="AAA+_ATPase"/>
</dbReference>
<evidence type="ECO:0000256" key="9">
    <source>
        <dbReference type="ARBA" id="ARBA00023136"/>
    </source>
</evidence>
<dbReference type="InterPro" id="IPR017871">
    <property type="entry name" value="ABC_transporter-like_CS"/>
</dbReference>
<feature type="transmembrane region" description="Helical" evidence="11">
    <location>
        <begin position="817"/>
        <end position="834"/>
    </location>
</feature>
<evidence type="ECO:0000256" key="1">
    <source>
        <dbReference type="ARBA" id="ARBA00004141"/>
    </source>
</evidence>
<dbReference type="PROSITE" id="PS50893">
    <property type="entry name" value="ABC_TRANSPORTER_2"/>
    <property type="match status" value="2"/>
</dbReference>
<keyword evidence="5" id="KW-0677">Repeat</keyword>
<evidence type="ECO:0000259" key="12">
    <source>
        <dbReference type="PROSITE" id="PS50893"/>
    </source>
</evidence>
<evidence type="ECO:0000256" key="8">
    <source>
        <dbReference type="ARBA" id="ARBA00022989"/>
    </source>
</evidence>
<keyword evidence="3" id="KW-0813">Transport</keyword>
<feature type="compositionally biased region" description="Basic and acidic residues" evidence="10">
    <location>
        <begin position="1538"/>
        <end position="1548"/>
    </location>
</feature>
<comment type="caution">
    <text evidence="13">The sequence shown here is derived from an EMBL/GenBank/DDBJ whole genome shotgun (WGS) entry which is preliminary data.</text>
</comment>
<feature type="transmembrane region" description="Helical" evidence="11">
    <location>
        <begin position="221"/>
        <end position="242"/>
    </location>
</feature>
<evidence type="ECO:0000256" key="5">
    <source>
        <dbReference type="ARBA" id="ARBA00022737"/>
    </source>
</evidence>
<evidence type="ECO:0000256" key="2">
    <source>
        <dbReference type="ARBA" id="ARBA00008869"/>
    </source>
</evidence>
<evidence type="ECO:0000256" key="11">
    <source>
        <dbReference type="SAM" id="Phobius"/>
    </source>
</evidence>
<feature type="domain" description="ABC transporter" evidence="12">
    <location>
        <begin position="472"/>
        <end position="708"/>
    </location>
</feature>
<evidence type="ECO:0000256" key="6">
    <source>
        <dbReference type="ARBA" id="ARBA00022741"/>
    </source>
</evidence>
<feature type="transmembrane region" description="Helical" evidence="11">
    <location>
        <begin position="30"/>
        <end position="51"/>
    </location>
</feature>
<dbReference type="InterPro" id="IPR026082">
    <property type="entry name" value="ABCA"/>
</dbReference>
<dbReference type="InterPro" id="IPR013525">
    <property type="entry name" value="ABC2_TM"/>
</dbReference>
<keyword evidence="9 11" id="KW-0472">Membrane</keyword>
<dbReference type="CDD" id="cd03263">
    <property type="entry name" value="ABC_subfamily_A"/>
    <property type="match status" value="2"/>
</dbReference>
<feature type="transmembrane region" description="Helical" evidence="11">
    <location>
        <begin position="1071"/>
        <end position="1093"/>
    </location>
</feature>
<feature type="transmembrane region" description="Helical" evidence="11">
    <location>
        <begin position="332"/>
        <end position="351"/>
    </location>
</feature>
<evidence type="ECO:0000313" key="14">
    <source>
        <dbReference type="Proteomes" id="UP001396898"/>
    </source>
</evidence>
<dbReference type="EMBL" id="JAQQWI010000007">
    <property type="protein sequence ID" value="KAK8028607.1"/>
    <property type="molecule type" value="Genomic_DNA"/>
</dbReference>
<dbReference type="SUPFAM" id="SSF52540">
    <property type="entry name" value="P-loop containing nucleoside triphosphate hydrolases"/>
    <property type="match status" value="2"/>
</dbReference>
<feature type="transmembrane region" description="Helical" evidence="11">
    <location>
        <begin position="363"/>
        <end position="384"/>
    </location>
</feature>
<comment type="similarity">
    <text evidence="2">Belongs to the ABC transporter superfamily. ABCA family.</text>
</comment>
<evidence type="ECO:0000256" key="10">
    <source>
        <dbReference type="SAM" id="MobiDB-lite"/>
    </source>
</evidence>
<keyword evidence="4 11" id="KW-0812">Transmembrane</keyword>
<keyword evidence="7" id="KW-0067">ATP-binding</keyword>
<dbReference type="Pfam" id="PF12698">
    <property type="entry name" value="ABC2_membrane_3"/>
    <property type="match status" value="2"/>
</dbReference>
<dbReference type="PANTHER" id="PTHR19229">
    <property type="entry name" value="ATP-BINDING CASSETTE TRANSPORTER SUBFAMILY A ABCA"/>
    <property type="match status" value="1"/>
</dbReference>
<organism evidence="13 14">
    <name type="scientific">Apiospora marii</name>
    <dbReference type="NCBI Taxonomy" id="335849"/>
    <lineage>
        <taxon>Eukaryota</taxon>
        <taxon>Fungi</taxon>
        <taxon>Dikarya</taxon>
        <taxon>Ascomycota</taxon>
        <taxon>Pezizomycotina</taxon>
        <taxon>Sordariomycetes</taxon>
        <taxon>Xylariomycetidae</taxon>
        <taxon>Amphisphaeriales</taxon>
        <taxon>Apiosporaceae</taxon>
        <taxon>Apiospora</taxon>
    </lineage>
</organism>
<dbReference type="PROSITE" id="PS00211">
    <property type="entry name" value="ABC_TRANSPORTER_1"/>
    <property type="match status" value="2"/>
</dbReference>
<dbReference type="Gene3D" id="3.40.50.300">
    <property type="entry name" value="P-loop containing nucleotide triphosphate hydrolases"/>
    <property type="match status" value="2"/>
</dbReference>
<dbReference type="SMART" id="SM00382">
    <property type="entry name" value="AAA"/>
    <property type="match status" value="2"/>
</dbReference>
<dbReference type="Proteomes" id="UP001396898">
    <property type="component" value="Unassembled WGS sequence"/>
</dbReference>
<feature type="domain" description="ABC transporter" evidence="12">
    <location>
        <begin position="1250"/>
        <end position="1477"/>
    </location>
</feature>
<dbReference type="PANTHER" id="PTHR19229:SF36">
    <property type="entry name" value="ATP-BINDING CASSETTE SUB-FAMILY A MEMBER 2"/>
    <property type="match status" value="1"/>
</dbReference>